<accession>A0A1K2HDN0</accession>
<dbReference type="RefSeq" id="WP_031365999.1">
    <property type="nucleotide sequence ID" value="NZ_FPKS01000006.1"/>
</dbReference>
<evidence type="ECO:0000313" key="2">
    <source>
        <dbReference type="Proteomes" id="UP000185655"/>
    </source>
</evidence>
<dbReference type="AlphaFoldDB" id="A0A1K2HDN0"/>
<evidence type="ECO:0000313" key="1">
    <source>
        <dbReference type="EMBL" id="SFZ74863.1"/>
    </source>
</evidence>
<dbReference type="Proteomes" id="UP000185655">
    <property type="component" value="Unassembled WGS sequence"/>
</dbReference>
<reference evidence="1 2" key="1">
    <citation type="submission" date="2016-11" db="EMBL/GenBank/DDBJ databases">
        <authorList>
            <person name="Jaros S."/>
            <person name="Januszkiewicz K."/>
            <person name="Wedrychowicz H."/>
        </authorList>
    </citation>
    <scope>NUCLEOTIDE SEQUENCE [LARGE SCALE GENOMIC DNA]</scope>
    <source>
        <strain evidence="1 2">DSM 22330</strain>
    </source>
</reference>
<dbReference type="EMBL" id="FPKS01000006">
    <property type="protein sequence ID" value="SFZ74863.1"/>
    <property type="molecule type" value="Genomic_DNA"/>
</dbReference>
<organism evidence="1 2">
    <name type="scientific">Pseudolactococcus chungangensis CAU 28 = DSM 22330</name>
    <dbReference type="NCBI Taxonomy" id="1122154"/>
    <lineage>
        <taxon>Bacteria</taxon>
        <taxon>Bacillati</taxon>
        <taxon>Bacillota</taxon>
        <taxon>Bacilli</taxon>
        <taxon>Lactobacillales</taxon>
        <taxon>Streptococcaceae</taxon>
        <taxon>Pseudolactococcus</taxon>
    </lineage>
</organism>
<protein>
    <submittedName>
        <fullName evidence="1">Uncharacterized protein</fullName>
    </submittedName>
</protein>
<name>A0A1K2HDN0_9LACT</name>
<proteinExistence type="predicted"/>
<gene>
    <name evidence="1" type="ORF">SAMN02746068_01394</name>
</gene>
<sequence>MAVTTKDDTELNYDTRDYVKRTIKANNSEGVLNKASYSIKKNGNLYIIHTLSKVDGENEFTVYYKKLK</sequence>